<dbReference type="Gene3D" id="3.80.10.10">
    <property type="entry name" value="Ribonuclease Inhibitor"/>
    <property type="match status" value="3"/>
</dbReference>
<protein>
    <recommendedName>
        <fullName evidence="9">Leucine-rich repeat-containing N-terminal plant-type domain-containing protein</fullName>
    </recommendedName>
</protein>
<dbReference type="EMBL" id="CM026432">
    <property type="protein sequence ID" value="KAG0557252.1"/>
    <property type="molecule type" value="Genomic_DNA"/>
</dbReference>
<evidence type="ECO:0000256" key="2">
    <source>
        <dbReference type="ARBA" id="ARBA00022614"/>
    </source>
</evidence>
<evidence type="ECO:0000256" key="4">
    <source>
        <dbReference type="ARBA" id="ARBA00022737"/>
    </source>
</evidence>
<keyword evidence="8" id="KW-1185">Reference proteome</keyword>
<reference evidence="7 8" key="1">
    <citation type="submission" date="2020-06" db="EMBL/GenBank/DDBJ databases">
        <title>WGS assembly of Ceratodon purpureus strain R40.</title>
        <authorList>
            <person name="Carey S.B."/>
            <person name="Jenkins J."/>
            <person name="Shu S."/>
            <person name="Lovell J.T."/>
            <person name="Sreedasyam A."/>
            <person name="Maumus F."/>
            <person name="Tiley G.P."/>
            <person name="Fernandez-Pozo N."/>
            <person name="Barry K."/>
            <person name="Chen C."/>
            <person name="Wang M."/>
            <person name="Lipzen A."/>
            <person name="Daum C."/>
            <person name="Saski C.A."/>
            <person name="Payton A.C."/>
            <person name="Mcbreen J.C."/>
            <person name="Conrad R.E."/>
            <person name="Kollar L.M."/>
            <person name="Olsson S."/>
            <person name="Huttunen S."/>
            <person name="Landis J.B."/>
            <person name="Wickett N.J."/>
            <person name="Johnson M.G."/>
            <person name="Rensing S.A."/>
            <person name="Grimwood J."/>
            <person name="Schmutz J."/>
            <person name="Mcdaniel S.F."/>
        </authorList>
    </citation>
    <scope>NUCLEOTIDE SEQUENCE [LARGE SCALE GENOMIC DNA]</scope>
    <source>
        <strain evidence="7 8">R40</strain>
    </source>
</reference>
<sequence>MDTARRRWGGRYHRAMRNALFVVMVLVVMDRSAMDVEAVTHPGDIEALKEVKQALNASSIMVSTCMGSWDFAYDPCDSRASPHFTCGVDCSAPVLGVSRITGIRLERGAGYMGPLSPAIANLTALQRLIVSGNAFQGHIPPTLGNLTDMFQLDLSMNNFTGPLPPSLGLLSHLGYLSVAYNSLQGPIPESLNQLHNLTHLYLNENHLTGDIPSLAAMSSLSVFDASGNNLTGTLPTFSPSISLVALRKNELIGHLPASLKNLTLLQVLDLRENHLNGTIGSFLYTMPNLQQLNLSHNHFTAVEAFDIASGATSELLSMDLSFNKILGQLPESLAGIQKLTVLALRSNLFTGPIPYLYALKAADSLSGTLQLGQLYLDDNYLSGGIPSPLLNLSADAVSANLVRNCLETCPPSLFFCQGGTQKTPEECNVPVVLPG</sequence>
<organism evidence="7 8">
    <name type="scientific">Ceratodon purpureus</name>
    <name type="common">Fire moss</name>
    <name type="synonym">Dicranum purpureum</name>
    <dbReference type="NCBI Taxonomy" id="3225"/>
    <lineage>
        <taxon>Eukaryota</taxon>
        <taxon>Viridiplantae</taxon>
        <taxon>Streptophyta</taxon>
        <taxon>Embryophyta</taxon>
        <taxon>Bryophyta</taxon>
        <taxon>Bryophytina</taxon>
        <taxon>Bryopsida</taxon>
        <taxon>Dicranidae</taxon>
        <taxon>Pseudoditrichales</taxon>
        <taxon>Ditrichaceae</taxon>
        <taxon>Ceratodon</taxon>
    </lineage>
</organism>
<name>A0A8T0GJF2_CERPU</name>
<keyword evidence="4" id="KW-0677">Repeat</keyword>
<keyword evidence="5" id="KW-0472">Membrane</keyword>
<keyword evidence="2" id="KW-0433">Leucine-rich repeat</keyword>
<dbReference type="AlphaFoldDB" id="A0A8T0GJF2"/>
<dbReference type="PROSITE" id="PS51450">
    <property type="entry name" value="LRR"/>
    <property type="match status" value="1"/>
</dbReference>
<dbReference type="GO" id="GO:0016020">
    <property type="term" value="C:membrane"/>
    <property type="evidence" value="ECO:0007669"/>
    <property type="project" value="UniProtKB-SubCell"/>
</dbReference>
<keyword evidence="3 6" id="KW-0732">Signal</keyword>
<feature type="chain" id="PRO_5035874706" description="Leucine-rich repeat-containing N-terminal plant-type domain-containing protein" evidence="6">
    <location>
        <begin position="39"/>
        <end position="435"/>
    </location>
</feature>
<dbReference type="SMART" id="SM00369">
    <property type="entry name" value="LRR_TYP"/>
    <property type="match status" value="3"/>
</dbReference>
<comment type="caution">
    <text evidence="7">The sequence shown here is derived from an EMBL/GenBank/DDBJ whole genome shotgun (WGS) entry which is preliminary data.</text>
</comment>
<dbReference type="PANTHER" id="PTHR48009:SF7">
    <property type="entry name" value="LEUCINE-RICH REPEAT (LRR) FAMILY PROTEIN"/>
    <property type="match status" value="1"/>
</dbReference>
<evidence type="ECO:0000256" key="6">
    <source>
        <dbReference type="SAM" id="SignalP"/>
    </source>
</evidence>
<dbReference type="Proteomes" id="UP000822688">
    <property type="component" value="Chromosome 11"/>
</dbReference>
<dbReference type="FunFam" id="3.80.10.10:FF:000400">
    <property type="entry name" value="Nuclear pore complex protein NUP107"/>
    <property type="match status" value="1"/>
</dbReference>
<proteinExistence type="predicted"/>
<evidence type="ECO:0000256" key="1">
    <source>
        <dbReference type="ARBA" id="ARBA00004370"/>
    </source>
</evidence>
<dbReference type="PANTHER" id="PTHR48009">
    <property type="entry name" value="LEUCINE-RICH REPEAT (LRR) FAMILY PROTEIN"/>
    <property type="match status" value="1"/>
</dbReference>
<dbReference type="InterPro" id="IPR001611">
    <property type="entry name" value="Leu-rich_rpt"/>
</dbReference>
<gene>
    <name evidence="7" type="ORF">KC19_11G113900</name>
</gene>
<evidence type="ECO:0000256" key="5">
    <source>
        <dbReference type="ARBA" id="ARBA00023136"/>
    </source>
</evidence>
<dbReference type="SUPFAM" id="SSF52058">
    <property type="entry name" value="L domain-like"/>
    <property type="match status" value="1"/>
</dbReference>
<evidence type="ECO:0000313" key="8">
    <source>
        <dbReference type="Proteomes" id="UP000822688"/>
    </source>
</evidence>
<accession>A0A8T0GJF2</accession>
<evidence type="ECO:0008006" key="9">
    <source>
        <dbReference type="Google" id="ProtNLM"/>
    </source>
</evidence>
<dbReference type="Pfam" id="PF00560">
    <property type="entry name" value="LRR_1"/>
    <property type="match status" value="5"/>
</dbReference>
<evidence type="ECO:0000313" key="7">
    <source>
        <dbReference type="EMBL" id="KAG0557252.1"/>
    </source>
</evidence>
<dbReference type="InterPro" id="IPR003591">
    <property type="entry name" value="Leu-rich_rpt_typical-subtyp"/>
</dbReference>
<evidence type="ECO:0000256" key="3">
    <source>
        <dbReference type="ARBA" id="ARBA00022729"/>
    </source>
</evidence>
<comment type="subcellular location">
    <subcellularLocation>
        <location evidence="1">Membrane</location>
    </subcellularLocation>
</comment>
<dbReference type="InterPro" id="IPR032675">
    <property type="entry name" value="LRR_dom_sf"/>
</dbReference>
<feature type="signal peptide" evidence="6">
    <location>
        <begin position="1"/>
        <end position="38"/>
    </location>
</feature>
<dbReference type="InterPro" id="IPR053213">
    <property type="entry name" value="RLP29"/>
</dbReference>